<evidence type="ECO:0000256" key="2">
    <source>
        <dbReference type="SAM" id="Phobius"/>
    </source>
</evidence>
<accession>A0A127I1W8</accession>
<reference evidence="3 4" key="1">
    <citation type="submission" date="2016-02" db="EMBL/GenBank/DDBJ databases">
        <title>Complete genome sequence of Pseudomonas azotoformans S4.</title>
        <authorList>
            <person name="Fang Y."/>
            <person name="Wu L."/>
            <person name="Feng G."/>
        </authorList>
    </citation>
    <scope>NUCLEOTIDE SEQUENCE [LARGE SCALE GENOMIC DNA]</scope>
    <source>
        <strain evidence="3 4">S4</strain>
    </source>
</reference>
<sequence length="157" mass="17193">MSQMDPQQFDRVRVIVTAAQNILDAAESDRVAVSEILQKLQRLESKVDQSLAQIPRTIEGSLNKLSSAVAQGAAVQLSEKFIHANQAASDATQLFRTAGNTVWRKYWIATAVSQVVFAMTLAAAAYYFIPSKAEVASRQNQLAELNRSIAALKNGKR</sequence>
<organism evidence="3 4">
    <name type="scientific">Pseudomonas azotoformans</name>
    <dbReference type="NCBI Taxonomy" id="47878"/>
    <lineage>
        <taxon>Bacteria</taxon>
        <taxon>Pseudomonadati</taxon>
        <taxon>Pseudomonadota</taxon>
        <taxon>Gammaproteobacteria</taxon>
        <taxon>Pseudomonadales</taxon>
        <taxon>Pseudomonadaceae</taxon>
        <taxon>Pseudomonas</taxon>
    </lineage>
</organism>
<dbReference type="EMBL" id="CP014546">
    <property type="protein sequence ID" value="AMN80580.1"/>
    <property type="molecule type" value="Genomic_DNA"/>
</dbReference>
<gene>
    <name evidence="3" type="ORF">AYR47_20705</name>
</gene>
<dbReference type="AlphaFoldDB" id="A0A127I1W8"/>
<keyword evidence="2" id="KW-1133">Transmembrane helix</keyword>
<feature type="transmembrane region" description="Helical" evidence="2">
    <location>
        <begin position="106"/>
        <end position="129"/>
    </location>
</feature>
<keyword evidence="2" id="KW-0472">Membrane</keyword>
<dbReference type="KEGG" id="pazo:AYR47_20705"/>
<evidence type="ECO:0000313" key="3">
    <source>
        <dbReference type="EMBL" id="AMN80580.1"/>
    </source>
</evidence>
<name>A0A127I1W8_PSEAZ</name>
<protein>
    <submittedName>
        <fullName evidence="3">Uncharacterized protein</fullName>
    </submittedName>
</protein>
<dbReference type="Proteomes" id="UP000070516">
    <property type="component" value="Chromosome"/>
</dbReference>
<keyword evidence="2" id="KW-0812">Transmembrane</keyword>
<dbReference type="RefSeq" id="WP_061436619.1">
    <property type="nucleotide sequence ID" value="NZ_CP014546.1"/>
</dbReference>
<keyword evidence="1" id="KW-0175">Coiled coil</keyword>
<feature type="coiled-coil region" evidence="1">
    <location>
        <begin position="23"/>
        <end position="53"/>
    </location>
</feature>
<evidence type="ECO:0000256" key="1">
    <source>
        <dbReference type="SAM" id="Coils"/>
    </source>
</evidence>
<evidence type="ECO:0000313" key="4">
    <source>
        <dbReference type="Proteomes" id="UP000070516"/>
    </source>
</evidence>
<proteinExistence type="predicted"/>